<dbReference type="InterPro" id="IPR029058">
    <property type="entry name" value="AB_hydrolase_fold"/>
</dbReference>
<gene>
    <name evidence="3" type="ORF">ACFSSA_14705</name>
</gene>
<comment type="caution">
    <text evidence="3">The sequence shown here is derived from an EMBL/GenBank/DDBJ whole genome shotgun (WGS) entry which is preliminary data.</text>
</comment>
<keyword evidence="4" id="KW-1185">Reference proteome</keyword>
<feature type="domain" description="BD-FAE-like" evidence="2">
    <location>
        <begin position="41"/>
        <end position="148"/>
    </location>
</feature>
<name>A0ABW5DAU2_9BACT</name>
<evidence type="ECO:0000313" key="4">
    <source>
        <dbReference type="Proteomes" id="UP001597375"/>
    </source>
</evidence>
<proteinExistence type="predicted"/>
<keyword evidence="1 3" id="KW-0378">Hydrolase</keyword>
<dbReference type="Proteomes" id="UP001597375">
    <property type="component" value="Unassembled WGS sequence"/>
</dbReference>
<reference evidence="4" key="1">
    <citation type="journal article" date="2019" name="Int. J. Syst. Evol. Microbiol.">
        <title>The Global Catalogue of Microorganisms (GCM) 10K type strain sequencing project: providing services to taxonomists for standard genome sequencing and annotation.</title>
        <authorList>
            <consortium name="The Broad Institute Genomics Platform"/>
            <consortium name="The Broad Institute Genome Sequencing Center for Infectious Disease"/>
            <person name="Wu L."/>
            <person name="Ma J."/>
        </authorList>
    </citation>
    <scope>NUCLEOTIDE SEQUENCE [LARGE SCALE GENOMIC DNA]</scope>
    <source>
        <strain evidence="4">CGMCC 4.7106</strain>
    </source>
</reference>
<dbReference type="EMBL" id="JBHUIT010000034">
    <property type="protein sequence ID" value="MFD2257929.1"/>
    <property type="molecule type" value="Genomic_DNA"/>
</dbReference>
<dbReference type="InterPro" id="IPR049492">
    <property type="entry name" value="BD-FAE-like_dom"/>
</dbReference>
<organism evidence="3 4">
    <name type="scientific">Luteolibacter algae</name>
    <dbReference type="NCBI Taxonomy" id="454151"/>
    <lineage>
        <taxon>Bacteria</taxon>
        <taxon>Pseudomonadati</taxon>
        <taxon>Verrucomicrobiota</taxon>
        <taxon>Verrucomicrobiia</taxon>
        <taxon>Verrucomicrobiales</taxon>
        <taxon>Verrucomicrobiaceae</taxon>
        <taxon>Luteolibacter</taxon>
    </lineage>
</organism>
<dbReference type="GO" id="GO:0016787">
    <property type="term" value="F:hydrolase activity"/>
    <property type="evidence" value="ECO:0007669"/>
    <property type="project" value="UniProtKB-KW"/>
</dbReference>
<evidence type="ECO:0000259" key="2">
    <source>
        <dbReference type="Pfam" id="PF20434"/>
    </source>
</evidence>
<evidence type="ECO:0000313" key="3">
    <source>
        <dbReference type="EMBL" id="MFD2257929.1"/>
    </source>
</evidence>
<dbReference type="SUPFAM" id="SSF53474">
    <property type="entry name" value="alpha/beta-Hydrolases"/>
    <property type="match status" value="1"/>
</dbReference>
<protein>
    <submittedName>
        <fullName evidence="3">Alpha/beta hydrolase</fullName>
    </submittedName>
</protein>
<sequence>MSHILQKVAPIGESRDKELLKSASSYVYKSQDGIDLLAHVFFPANSGETNRPAVVFFHGGFWDAAMVTQFVPHCHHFASRGAVSITFEYRVGSKHKTGPLEAIEDSQAAIAWISENAQTLGIDIENVVFSGAAGGAYLALLLVMRKEKDSAAVPFRPKALVLFSALVNTTVKGQLSERFPDKKSAKQHSPNCLLRSKLPPMLFIHGKSDRVTPFDEIASFSRRMRWRRNSCKIADFIGAEHSFFNFNVSHSNFEMAINTADHFLTERGVLPARAEEY</sequence>
<dbReference type="Pfam" id="PF20434">
    <property type="entry name" value="BD-FAE"/>
    <property type="match status" value="1"/>
</dbReference>
<accession>A0ABW5DAU2</accession>
<dbReference type="PANTHER" id="PTHR48081">
    <property type="entry name" value="AB HYDROLASE SUPERFAMILY PROTEIN C4A8.06C"/>
    <property type="match status" value="1"/>
</dbReference>
<dbReference type="Gene3D" id="3.40.50.1820">
    <property type="entry name" value="alpha/beta hydrolase"/>
    <property type="match status" value="1"/>
</dbReference>
<dbReference type="InterPro" id="IPR050300">
    <property type="entry name" value="GDXG_lipolytic_enzyme"/>
</dbReference>
<evidence type="ECO:0000256" key="1">
    <source>
        <dbReference type="ARBA" id="ARBA00022801"/>
    </source>
</evidence>